<reference evidence="1" key="1">
    <citation type="submission" date="2013-12" db="EMBL/GenBank/DDBJ databases">
        <title>A Varibaculum cambriense genome reconstructed from a premature infant gut community with otherwise low bacterial novelty that shifts toward anaerobic metabolism during the third week of life.</title>
        <authorList>
            <person name="Brown C.T."/>
            <person name="Sharon I."/>
            <person name="Thomas B.C."/>
            <person name="Castelle C.J."/>
            <person name="Morowitz M.J."/>
            <person name="Banfield J.F."/>
        </authorList>
    </citation>
    <scope>NUCLEOTIDE SEQUENCE</scope>
</reference>
<feature type="non-terminal residue" evidence="1">
    <location>
        <position position="1"/>
    </location>
</feature>
<organism evidence="1">
    <name type="scientific">human gut metagenome</name>
    <dbReference type="NCBI Taxonomy" id="408170"/>
    <lineage>
        <taxon>unclassified sequences</taxon>
        <taxon>metagenomes</taxon>
        <taxon>organismal metagenomes</taxon>
    </lineage>
</organism>
<protein>
    <submittedName>
        <fullName evidence="1">Uncharacterized protein</fullName>
    </submittedName>
</protein>
<gene>
    <name evidence="1" type="ORF">Q604_UNBC05789G0001</name>
</gene>
<name>W1YF29_9ZZZZ</name>
<proteinExistence type="predicted"/>
<accession>W1YF29</accession>
<dbReference type="EMBL" id="AZMM01005789">
    <property type="protein sequence ID" value="ETJ40310.1"/>
    <property type="molecule type" value="Genomic_DNA"/>
</dbReference>
<sequence length="54" mass="6010">ALCHRRVLRVSRASRAALLLVHEFVSVVGGGLDVSSLRGPRRPFKHVFEETLDV</sequence>
<comment type="caution">
    <text evidence="1">The sequence shown here is derived from an EMBL/GenBank/DDBJ whole genome shotgun (WGS) entry which is preliminary data.</text>
</comment>
<dbReference type="AlphaFoldDB" id="W1YF29"/>
<evidence type="ECO:0000313" key="1">
    <source>
        <dbReference type="EMBL" id="ETJ40310.1"/>
    </source>
</evidence>